<organism evidence="3 4">
    <name type="scientific">Salix dunnii</name>
    <dbReference type="NCBI Taxonomy" id="1413687"/>
    <lineage>
        <taxon>Eukaryota</taxon>
        <taxon>Viridiplantae</taxon>
        <taxon>Streptophyta</taxon>
        <taxon>Embryophyta</taxon>
        <taxon>Tracheophyta</taxon>
        <taxon>Spermatophyta</taxon>
        <taxon>Magnoliopsida</taxon>
        <taxon>eudicotyledons</taxon>
        <taxon>Gunneridae</taxon>
        <taxon>Pentapetalae</taxon>
        <taxon>rosids</taxon>
        <taxon>fabids</taxon>
        <taxon>Malpighiales</taxon>
        <taxon>Salicaceae</taxon>
        <taxon>Saliceae</taxon>
        <taxon>Salix</taxon>
    </lineage>
</organism>
<feature type="compositionally biased region" description="Low complexity" evidence="2">
    <location>
        <begin position="188"/>
        <end position="197"/>
    </location>
</feature>
<feature type="coiled-coil region" evidence="1">
    <location>
        <begin position="93"/>
        <end position="120"/>
    </location>
</feature>
<reference evidence="3 4" key="1">
    <citation type="submission" date="2020-10" db="EMBL/GenBank/DDBJ databases">
        <title>Plant Genome Project.</title>
        <authorList>
            <person name="Zhang R.-G."/>
        </authorList>
    </citation>
    <scope>NUCLEOTIDE SEQUENCE [LARGE SCALE GENOMIC DNA]</scope>
    <source>
        <strain evidence="3">FAFU-HL-1</strain>
        <tissue evidence="3">Leaf</tissue>
    </source>
</reference>
<feature type="region of interest" description="Disordered" evidence="2">
    <location>
        <begin position="1"/>
        <end position="50"/>
    </location>
</feature>
<dbReference type="OrthoDB" id="10639385at2759"/>
<accession>A0A835J9E3</accession>
<protein>
    <submittedName>
        <fullName evidence="3">Uncharacterized protein</fullName>
    </submittedName>
</protein>
<feature type="region of interest" description="Disordered" evidence="2">
    <location>
        <begin position="158"/>
        <end position="233"/>
    </location>
</feature>
<name>A0A835J9E3_9ROSI</name>
<keyword evidence="1" id="KW-0175">Coiled coil</keyword>
<dbReference type="EMBL" id="JADGMS010000016">
    <property type="protein sequence ID" value="KAF9664464.1"/>
    <property type="molecule type" value="Genomic_DNA"/>
</dbReference>
<evidence type="ECO:0000313" key="3">
    <source>
        <dbReference type="EMBL" id="KAF9664464.1"/>
    </source>
</evidence>
<feature type="compositionally biased region" description="Acidic residues" evidence="2">
    <location>
        <begin position="177"/>
        <end position="187"/>
    </location>
</feature>
<dbReference type="Proteomes" id="UP000657918">
    <property type="component" value="Chromosome 16"/>
</dbReference>
<gene>
    <name evidence="3" type="ORF">SADUNF_Sadunf16G0021500</name>
</gene>
<sequence length="293" mass="31630">MFDEKIETLPYQNHAVSNGNLASTNPNSAKKSKESEHCPHRSNQKKKCQTADASAVAVVANGDDNDATNDDCGDAKVNADSQQNVPERMWHELAHLIEELDEAEAEIAKISNEIELLNSTYMEDSHEQECDLELMNILGTTFVAHVGAHVGVGLSTQNHKSVSTTNTVEDIPPENLASDEDMEEEESSSCGTGSCSDDSFELGKDDDSVNLLSAANGAPSPSSPLAPIRDYGPAERPSAPIGLLKLELSVASVDRDELEFDSFPSDPMCAEVAAVVGEWEIIKNKKHHSINVK</sequence>
<evidence type="ECO:0000256" key="1">
    <source>
        <dbReference type="SAM" id="Coils"/>
    </source>
</evidence>
<keyword evidence="4" id="KW-1185">Reference proteome</keyword>
<proteinExistence type="predicted"/>
<feature type="compositionally biased region" description="Low complexity" evidence="2">
    <location>
        <begin position="211"/>
        <end position="227"/>
    </location>
</feature>
<dbReference type="AlphaFoldDB" id="A0A835J9E3"/>
<feature type="compositionally biased region" description="Polar residues" evidence="2">
    <location>
        <begin position="158"/>
        <end position="168"/>
    </location>
</feature>
<feature type="compositionally biased region" description="Polar residues" evidence="2">
    <location>
        <begin position="10"/>
        <end position="29"/>
    </location>
</feature>
<evidence type="ECO:0000256" key="2">
    <source>
        <dbReference type="SAM" id="MobiDB-lite"/>
    </source>
</evidence>
<comment type="caution">
    <text evidence="3">The sequence shown here is derived from an EMBL/GenBank/DDBJ whole genome shotgun (WGS) entry which is preliminary data.</text>
</comment>
<evidence type="ECO:0000313" key="4">
    <source>
        <dbReference type="Proteomes" id="UP000657918"/>
    </source>
</evidence>